<dbReference type="PANTHER" id="PTHR43582:SF2">
    <property type="entry name" value="LINEARMYCIN RESISTANCE ATP-BINDING PROTEIN LNRL"/>
    <property type="match status" value="1"/>
</dbReference>
<dbReference type="Gene3D" id="3.40.50.300">
    <property type="entry name" value="P-loop containing nucleotide triphosphate hydrolases"/>
    <property type="match status" value="1"/>
</dbReference>
<name>A0A326U2G4_THEHA</name>
<dbReference type="GO" id="GO:0005524">
    <property type="term" value="F:ATP binding"/>
    <property type="evidence" value="ECO:0007669"/>
    <property type="project" value="UniProtKB-KW"/>
</dbReference>
<proteinExistence type="inferred from homology"/>
<dbReference type="Proteomes" id="UP000248806">
    <property type="component" value="Unassembled WGS sequence"/>
</dbReference>
<dbReference type="AlphaFoldDB" id="A0A326U2G4"/>
<evidence type="ECO:0000256" key="1">
    <source>
        <dbReference type="ARBA" id="ARBA00004413"/>
    </source>
</evidence>
<protein>
    <submittedName>
        <fullName evidence="6">ABC-2 type transport system ATP-binding protein</fullName>
    </submittedName>
</protein>
<reference evidence="6 7" key="1">
    <citation type="submission" date="2018-06" db="EMBL/GenBank/DDBJ databases">
        <title>Genomic Encyclopedia of Archaeal and Bacterial Type Strains, Phase II (KMG-II): from individual species to whole genera.</title>
        <authorList>
            <person name="Goeker M."/>
        </authorList>
    </citation>
    <scope>NUCLEOTIDE SEQUENCE [LARGE SCALE GENOMIC DNA]</scope>
    <source>
        <strain evidence="6 7">ATCC BAA-1881</strain>
    </source>
</reference>
<dbReference type="PANTHER" id="PTHR43582">
    <property type="entry name" value="LINEARMYCIN RESISTANCE ATP-BINDING PROTEIN LNRL"/>
    <property type="match status" value="1"/>
</dbReference>
<evidence type="ECO:0000313" key="7">
    <source>
        <dbReference type="Proteomes" id="UP000248806"/>
    </source>
</evidence>
<dbReference type="GO" id="GO:0016887">
    <property type="term" value="F:ATP hydrolysis activity"/>
    <property type="evidence" value="ECO:0007669"/>
    <property type="project" value="InterPro"/>
</dbReference>
<dbReference type="GO" id="GO:0043215">
    <property type="term" value="P:daunorubicin transport"/>
    <property type="evidence" value="ECO:0007669"/>
    <property type="project" value="InterPro"/>
</dbReference>
<evidence type="ECO:0000256" key="4">
    <source>
        <dbReference type="ARBA" id="ARBA00049985"/>
    </source>
</evidence>
<dbReference type="InterPro" id="IPR017871">
    <property type="entry name" value="ABC_transporter-like_CS"/>
</dbReference>
<dbReference type="SMART" id="SM00382">
    <property type="entry name" value="AAA"/>
    <property type="match status" value="1"/>
</dbReference>
<dbReference type="NCBIfam" id="TIGR01188">
    <property type="entry name" value="drrA"/>
    <property type="match status" value="1"/>
</dbReference>
<dbReference type="PROSITE" id="PS00211">
    <property type="entry name" value="ABC_TRANSPORTER_1"/>
    <property type="match status" value="1"/>
</dbReference>
<gene>
    <name evidence="6" type="ORF">EI42_05289</name>
</gene>
<dbReference type="EMBL" id="QKUF01000030">
    <property type="protein sequence ID" value="PZW22838.1"/>
    <property type="molecule type" value="Genomic_DNA"/>
</dbReference>
<dbReference type="OrthoDB" id="9767778at2"/>
<dbReference type="RefSeq" id="WP_111325559.1">
    <property type="nucleotide sequence ID" value="NZ_BIFX01000001.1"/>
</dbReference>
<keyword evidence="3 6" id="KW-0067">ATP-binding</keyword>
<comment type="subcellular location">
    <subcellularLocation>
        <location evidence="1">Cell membrane</location>
        <topology evidence="1">Peripheral membrane protein</topology>
        <orientation evidence="1">Cytoplasmic side</orientation>
    </subcellularLocation>
</comment>
<accession>A0A326U2G4</accession>
<evidence type="ECO:0000256" key="2">
    <source>
        <dbReference type="ARBA" id="ARBA00022741"/>
    </source>
</evidence>
<dbReference type="InterPro" id="IPR027417">
    <property type="entry name" value="P-loop_NTPase"/>
</dbReference>
<dbReference type="GO" id="GO:0005886">
    <property type="term" value="C:plasma membrane"/>
    <property type="evidence" value="ECO:0007669"/>
    <property type="project" value="UniProtKB-SubCell"/>
</dbReference>
<dbReference type="InterPro" id="IPR003439">
    <property type="entry name" value="ABC_transporter-like_ATP-bd"/>
</dbReference>
<dbReference type="PROSITE" id="PS50893">
    <property type="entry name" value="ABC_TRANSPORTER_2"/>
    <property type="match status" value="1"/>
</dbReference>
<keyword evidence="2" id="KW-0547">Nucleotide-binding</keyword>
<comment type="caution">
    <text evidence="6">The sequence shown here is derived from an EMBL/GenBank/DDBJ whole genome shotgun (WGS) entry which is preliminary data.</text>
</comment>
<feature type="domain" description="ABC transporter" evidence="5">
    <location>
        <begin position="22"/>
        <end position="253"/>
    </location>
</feature>
<dbReference type="InterPro" id="IPR003593">
    <property type="entry name" value="AAA+_ATPase"/>
</dbReference>
<sequence length="329" mass="36500">MAMIVEQAPRQGKSTDKVENVIEAREIYKSFGAFQVVKGVSLEVKAGEVFGLLGPNGAGKTTLISVLTGILTPDKGSATMCGFDLVKDARKVKDVISLVPQDLTIYQELSALENLKFFARMYHLAGKLAKERIDEVLEIARLTDVAKKKAGTYSGGMKRRLNLAIGLLNHPRLLFLDEPTVGVDPQSRNHIFECIRMLVRERNMSVFYTTHYMEEAQTLCHRVAIYDHGQIIALGTPQELIQKIGATRLTFSIEALPEDVLEQVRELATVQQADYSEQILTVAAPAPYQAARDVIGVLQQRDVPVTDMQTQEVNLETVFLSLTGKALRE</sequence>
<evidence type="ECO:0000259" key="5">
    <source>
        <dbReference type="PROSITE" id="PS50893"/>
    </source>
</evidence>
<dbReference type="GO" id="GO:1900753">
    <property type="term" value="P:doxorubicin transport"/>
    <property type="evidence" value="ECO:0007669"/>
    <property type="project" value="InterPro"/>
</dbReference>
<keyword evidence="7" id="KW-1185">Reference proteome</keyword>
<organism evidence="6 7">
    <name type="scientific">Thermosporothrix hazakensis</name>
    <dbReference type="NCBI Taxonomy" id="644383"/>
    <lineage>
        <taxon>Bacteria</taxon>
        <taxon>Bacillati</taxon>
        <taxon>Chloroflexota</taxon>
        <taxon>Ktedonobacteria</taxon>
        <taxon>Ktedonobacterales</taxon>
        <taxon>Thermosporotrichaceae</taxon>
        <taxon>Thermosporothrix</taxon>
    </lineage>
</organism>
<dbReference type="SUPFAM" id="SSF52540">
    <property type="entry name" value="P-loop containing nucleoside triphosphate hydrolases"/>
    <property type="match status" value="1"/>
</dbReference>
<evidence type="ECO:0000313" key="6">
    <source>
        <dbReference type="EMBL" id="PZW22838.1"/>
    </source>
</evidence>
<dbReference type="Pfam" id="PF00005">
    <property type="entry name" value="ABC_tran"/>
    <property type="match status" value="1"/>
</dbReference>
<evidence type="ECO:0000256" key="3">
    <source>
        <dbReference type="ARBA" id="ARBA00022840"/>
    </source>
</evidence>
<dbReference type="InterPro" id="IPR005894">
    <property type="entry name" value="DrrA"/>
</dbReference>
<comment type="similarity">
    <text evidence="4">Belongs to the ABC transporter superfamily. Drug exporter-1 (DrugE1) (TC 3.A.1.105) family.</text>
</comment>